<dbReference type="EMBL" id="PFWT01000009">
    <property type="protein sequence ID" value="PJA46717.1"/>
    <property type="molecule type" value="Genomic_DNA"/>
</dbReference>
<dbReference type="GO" id="GO:0005886">
    <property type="term" value="C:plasma membrane"/>
    <property type="evidence" value="ECO:0007669"/>
    <property type="project" value="UniProtKB-SubCell"/>
</dbReference>
<keyword evidence="3" id="KW-1003">Cell membrane</keyword>
<organism evidence="12 13">
    <name type="scientific">Candidatus Uhrbacteria bacterium CG_4_9_14_3_um_filter_41_35</name>
    <dbReference type="NCBI Taxonomy" id="1975034"/>
    <lineage>
        <taxon>Bacteria</taxon>
        <taxon>Candidatus Uhriibacteriota</taxon>
    </lineage>
</organism>
<dbReference type="FunFam" id="3.40.50.300:FF:000854">
    <property type="entry name" value="Multidrug ABC transporter ATP-binding protein"/>
    <property type="match status" value="1"/>
</dbReference>
<proteinExistence type="predicted"/>
<evidence type="ECO:0000256" key="9">
    <source>
        <dbReference type="SAM" id="Phobius"/>
    </source>
</evidence>
<keyword evidence="5" id="KW-0547">Nucleotide-binding</keyword>
<protein>
    <submittedName>
        <fullName evidence="12">ABC transporter ATP-binding protein</fullName>
    </submittedName>
</protein>
<comment type="caution">
    <text evidence="12">The sequence shown here is derived from an EMBL/GenBank/DDBJ whole genome shotgun (WGS) entry which is preliminary data.</text>
</comment>
<dbReference type="InterPro" id="IPR027417">
    <property type="entry name" value="P-loop_NTPase"/>
</dbReference>
<dbReference type="InterPro" id="IPR011527">
    <property type="entry name" value="ABC1_TM_dom"/>
</dbReference>
<sequence length="578" mass="63492">MKKKKTETRPSIHSLLGSYKKFIIPLVFLALLSNGLTLWLPRLTSHVIDSFSTSANPNKALLEFAVASSFVFLLTFGQTILQTLASEKVAKDLRDKLSDKISNQSYATIQKITPAKLLTNLTSDIDAIKNFVSQAVVNTVSSIFLIIGGSILLISIDWRLGLAVLTVLPIIAGAFIYIFSKVKTLFTETREVIDALNKVINESVVGSALIRIVNSRGLEFKKFRKVNTQAKHLGIKIVKLFASMIPIITFSSNLAVLIILLFGGKFVINGSMTLGDFASFNSYIVILIFPILILGFVSNIVAQAQASYGRISEILGLSVGEKQGTIKKELKGEIELNNVSLIYGEKSALKEVSLRIQSKSRTAIIGPTAAGKTQLLNLLIGLVLPNVGTVTYDGTELKDFDKENLYKQVGLVFQDSILFNLSLKENIAFSTAVSEEDLQKAIETAELDEFIHTLPNGLETIVSERGTSLSGGQKQRIMLARALSLNPRVLLLDDFTARVDSKTEAKILQNITNNYPAITLVSVTQKISSVEHYDQIIVLMEGEVIASGLHDELLKTSPEYNQIFNSQKSTNIYELQSK</sequence>
<feature type="transmembrane region" description="Helical" evidence="9">
    <location>
        <begin position="60"/>
        <end position="81"/>
    </location>
</feature>
<feature type="transmembrane region" description="Helical" evidence="9">
    <location>
        <begin position="282"/>
        <end position="302"/>
    </location>
</feature>
<feature type="domain" description="ABC transmembrane type-1" evidence="11">
    <location>
        <begin position="26"/>
        <end position="303"/>
    </location>
</feature>
<accession>A0A2M7XFR1</accession>
<dbReference type="InterPro" id="IPR039421">
    <property type="entry name" value="Type_1_exporter"/>
</dbReference>
<dbReference type="InterPro" id="IPR003439">
    <property type="entry name" value="ABC_transporter-like_ATP-bd"/>
</dbReference>
<name>A0A2M7XFR1_9BACT</name>
<dbReference type="Gene3D" id="1.20.1560.10">
    <property type="entry name" value="ABC transporter type 1, transmembrane domain"/>
    <property type="match status" value="1"/>
</dbReference>
<dbReference type="SUPFAM" id="SSF90123">
    <property type="entry name" value="ABC transporter transmembrane region"/>
    <property type="match status" value="1"/>
</dbReference>
<dbReference type="PROSITE" id="PS00211">
    <property type="entry name" value="ABC_TRANSPORTER_1"/>
    <property type="match status" value="1"/>
</dbReference>
<dbReference type="Pfam" id="PF00664">
    <property type="entry name" value="ABC_membrane"/>
    <property type="match status" value="1"/>
</dbReference>
<dbReference type="PROSITE" id="PS50893">
    <property type="entry name" value="ABC_TRANSPORTER_2"/>
    <property type="match status" value="1"/>
</dbReference>
<evidence type="ECO:0000256" key="8">
    <source>
        <dbReference type="ARBA" id="ARBA00023136"/>
    </source>
</evidence>
<keyword evidence="8 9" id="KW-0472">Membrane</keyword>
<evidence type="ECO:0000259" key="10">
    <source>
        <dbReference type="PROSITE" id="PS50893"/>
    </source>
</evidence>
<comment type="subcellular location">
    <subcellularLocation>
        <location evidence="1">Cell membrane</location>
        <topology evidence="1">Multi-pass membrane protein</topology>
    </subcellularLocation>
</comment>
<dbReference type="PROSITE" id="PS50929">
    <property type="entry name" value="ABC_TM1F"/>
    <property type="match status" value="1"/>
</dbReference>
<dbReference type="CDD" id="cd18548">
    <property type="entry name" value="ABC_6TM_Tm287_like"/>
    <property type="match status" value="1"/>
</dbReference>
<keyword evidence="6 12" id="KW-0067">ATP-binding</keyword>
<feature type="transmembrane region" description="Helical" evidence="9">
    <location>
        <begin position="240"/>
        <end position="262"/>
    </location>
</feature>
<dbReference type="GO" id="GO:0015421">
    <property type="term" value="F:ABC-type oligopeptide transporter activity"/>
    <property type="evidence" value="ECO:0007669"/>
    <property type="project" value="TreeGrafter"/>
</dbReference>
<dbReference type="SUPFAM" id="SSF52540">
    <property type="entry name" value="P-loop containing nucleoside triphosphate hydrolases"/>
    <property type="match status" value="1"/>
</dbReference>
<gene>
    <name evidence="12" type="ORF">CO173_01720</name>
</gene>
<evidence type="ECO:0000256" key="4">
    <source>
        <dbReference type="ARBA" id="ARBA00022692"/>
    </source>
</evidence>
<feature type="transmembrane region" description="Helical" evidence="9">
    <location>
        <begin position="135"/>
        <end position="154"/>
    </location>
</feature>
<dbReference type="PANTHER" id="PTHR43394">
    <property type="entry name" value="ATP-DEPENDENT PERMEASE MDL1, MITOCHONDRIAL"/>
    <property type="match status" value="1"/>
</dbReference>
<dbReference type="PANTHER" id="PTHR43394:SF1">
    <property type="entry name" value="ATP-BINDING CASSETTE SUB-FAMILY B MEMBER 10, MITOCHONDRIAL"/>
    <property type="match status" value="1"/>
</dbReference>
<feature type="transmembrane region" description="Helical" evidence="9">
    <location>
        <begin position="160"/>
        <end position="180"/>
    </location>
</feature>
<evidence type="ECO:0000313" key="12">
    <source>
        <dbReference type="EMBL" id="PJA46717.1"/>
    </source>
</evidence>
<evidence type="ECO:0000259" key="11">
    <source>
        <dbReference type="PROSITE" id="PS50929"/>
    </source>
</evidence>
<keyword evidence="4 9" id="KW-0812">Transmembrane</keyword>
<dbReference type="AlphaFoldDB" id="A0A2M7XFR1"/>
<evidence type="ECO:0000256" key="7">
    <source>
        <dbReference type="ARBA" id="ARBA00022989"/>
    </source>
</evidence>
<dbReference type="Pfam" id="PF00005">
    <property type="entry name" value="ABC_tran"/>
    <property type="match status" value="1"/>
</dbReference>
<feature type="transmembrane region" description="Helical" evidence="9">
    <location>
        <begin position="21"/>
        <end position="40"/>
    </location>
</feature>
<evidence type="ECO:0000313" key="13">
    <source>
        <dbReference type="Proteomes" id="UP000231263"/>
    </source>
</evidence>
<evidence type="ECO:0000256" key="2">
    <source>
        <dbReference type="ARBA" id="ARBA00022448"/>
    </source>
</evidence>
<dbReference type="InterPro" id="IPR003593">
    <property type="entry name" value="AAA+_ATPase"/>
</dbReference>
<dbReference type="InterPro" id="IPR036640">
    <property type="entry name" value="ABC1_TM_sf"/>
</dbReference>
<dbReference type="SMART" id="SM00382">
    <property type="entry name" value="AAA"/>
    <property type="match status" value="1"/>
</dbReference>
<keyword evidence="2" id="KW-0813">Transport</keyword>
<dbReference type="InterPro" id="IPR017871">
    <property type="entry name" value="ABC_transporter-like_CS"/>
</dbReference>
<dbReference type="GO" id="GO:0005524">
    <property type="term" value="F:ATP binding"/>
    <property type="evidence" value="ECO:0007669"/>
    <property type="project" value="UniProtKB-KW"/>
</dbReference>
<dbReference type="Gene3D" id="3.40.50.300">
    <property type="entry name" value="P-loop containing nucleotide triphosphate hydrolases"/>
    <property type="match status" value="1"/>
</dbReference>
<dbReference type="Proteomes" id="UP000231263">
    <property type="component" value="Unassembled WGS sequence"/>
</dbReference>
<dbReference type="GO" id="GO:0016887">
    <property type="term" value="F:ATP hydrolysis activity"/>
    <property type="evidence" value="ECO:0007669"/>
    <property type="project" value="InterPro"/>
</dbReference>
<reference evidence="13" key="1">
    <citation type="submission" date="2017-09" db="EMBL/GenBank/DDBJ databases">
        <title>Depth-based differentiation of microbial function through sediment-hosted aquifers and enrichment of novel symbionts in the deep terrestrial subsurface.</title>
        <authorList>
            <person name="Probst A.J."/>
            <person name="Ladd B."/>
            <person name="Jarett J.K."/>
            <person name="Geller-Mcgrath D.E."/>
            <person name="Sieber C.M.K."/>
            <person name="Emerson J.B."/>
            <person name="Anantharaman K."/>
            <person name="Thomas B.C."/>
            <person name="Malmstrom R."/>
            <person name="Stieglmeier M."/>
            <person name="Klingl A."/>
            <person name="Woyke T."/>
            <person name="Ryan C.M."/>
            <person name="Banfield J.F."/>
        </authorList>
    </citation>
    <scope>NUCLEOTIDE SEQUENCE [LARGE SCALE GENOMIC DNA]</scope>
</reference>
<evidence type="ECO:0000256" key="3">
    <source>
        <dbReference type="ARBA" id="ARBA00022475"/>
    </source>
</evidence>
<keyword evidence="7 9" id="KW-1133">Transmembrane helix</keyword>
<evidence type="ECO:0000256" key="6">
    <source>
        <dbReference type="ARBA" id="ARBA00022840"/>
    </source>
</evidence>
<evidence type="ECO:0000256" key="1">
    <source>
        <dbReference type="ARBA" id="ARBA00004651"/>
    </source>
</evidence>
<evidence type="ECO:0000256" key="5">
    <source>
        <dbReference type="ARBA" id="ARBA00022741"/>
    </source>
</evidence>
<feature type="domain" description="ABC transporter" evidence="10">
    <location>
        <begin position="334"/>
        <end position="566"/>
    </location>
</feature>